<dbReference type="EnsemblPlants" id="Zm00001eb189350_T001">
    <property type="protein sequence ID" value="Zm00001eb189350_P001"/>
    <property type="gene ID" value="Zm00001eb189350"/>
</dbReference>
<name>B6UGF5_MAIZE</name>
<dbReference type="RefSeq" id="NP_001145553.1">
    <property type="nucleotide sequence ID" value="NM_001152081.1"/>
</dbReference>
<reference evidence="1" key="1">
    <citation type="journal article" date="2009" name="Plant Mol. Biol.">
        <title>Insights into corn genes derived from large-scale cDNA sequencing.</title>
        <authorList>
            <person name="Alexandrov N.N."/>
            <person name="Brover V.V."/>
            <person name="Freidin S."/>
            <person name="Troukhan M.E."/>
            <person name="Tatarinova T.V."/>
            <person name="Zhang H."/>
            <person name="Swaller T.J."/>
            <person name="Lu Y.P."/>
            <person name="Bouck J."/>
            <person name="Flavell R.B."/>
            <person name="Feldmann K.A."/>
        </authorList>
    </citation>
    <scope>NUCLEOTIDE SEQUENCE</scope>
</reference>
<dbReference type="AlphaFoldDB" id="B6UGF5"/>
<evidence type="ECO:0000313" key="1">
    <source>
        <dbReference type="EMBL" id="ACG48438.1"/>
    </source>
</evidence>
<dbReference type="Gramene" id="Zm00001eb189350_T001">
    <property type="protein sequence ID" value="Zm00001eb189350_P001"/>
    <property type="gene ID" value="Zm00001eb189350"/>
</dbReference>
<evidence type="ECO:0000313" key="2">
    <source>
        <dbReference type="EnsemblPlants" id="Zm00001eb189350_P001"/>
    </source>
</evidence>
<reference evidence="2" key="3">
    <citation type="submission" date="2019-07" db="EMBL/GenBank/DDBJ databases">
        <authorList>
            <person name="Seetharam A."/>
            <person name="Woodhouse M."/>
            <person name="Cannon E."/>
        </authorList>
    </citation>
    <scope>NUCLEOTIDE SEQUENCE [LARGE SCALE GENOMIC DNA]</scope>
    <source>
        <strain evidence="2">cv. B73</strain>
    </source>
</reference>
<dbReference type="KEGG" id="zma:100279008"/>
<reference evidence="3" key="2">
    <citation type="journal article" date="2009" name="Science">
        <title>The B73 maize genome: complexity, diversity, and dynamics.</title>
        <authorList>
            <person name="Schnable P.S."/>
            <person name="Ware D."/>
            <person name="Fulton R.S."/>
            <person name="Stein J.C."/>
            <person name="Wei F."/>
            <person name="Pasternak S."/>
            <person name="Liang C."/>
            <person name="Zhang J."/>
            <person name="Fulton L."/>
            <person name="Graves T.A."/>
            <person name="Minx P."/>
            <person name="Reily A.D."/>
            <person name="Courtney L."/>
            <person name="Kruchowski S.S."/>
            <person name="Tomlinson C."/>
            <person name="Strong C."/>
            <person name="Delehaunty K."/>
            <person name="Fronick C."/>
            <person name="Courtney B."/>
            <person name="Rock S.M."/>
            <person name="Belter E."/>
            <person name="Du F."/>
            <person name="Kim K."/>
            <person name="Abbott R.M."/>
            <person name="Cotton M."/>
            <person name="Levy A."/>
            <person name="Marchetto P."/>
            <person name="Ochoa K."/>
            <person name="Jackson S.M."/>
            <person name="Gillam B."/>
            <person name="Chen W."/>
            <person name="Yan L."/>
            <person name="Higginbotham J."/>
            <person name="Cardenas M."/>
            <person name="Waligorski J."/>
            <person name="Applebaum E."/>
            <person name="Phelps L."/>
            <person name="Falcone J."/>
            <person name="Kanchi K."/>
            <person name="Thane T."/>
            <person name="Scimone A."/>
            <person name="Thane N."/>
            <person name="Henke J."/>
            <person name="Wang T."/>
            <person name="Ruppert J."/>
            <person name="Shah N."/>
            <person name="Rotter K."/>
            <person name="Hodges J."/>
            <person name="Ingenthron E."/>
            <person name="Cordes M."/>
            <person name="Kohlberg S."/>
            <person name="Sgro J."/>
            <person name="Delgado B."/>
            <person name="Mead K."/>
            <person name="Chinwalla A."/>
            <person name="Leonard S."/>
            <person name="Crouse K."/>
            <person name="Collura K."/>
            <person name="Kudrna D."/>
            <person name="Currie J."/>
            <person name="He R."/>
            <person name="Angelova A."/>
            <person name="Rajasekar S."/>
            <person name="Mueller T."/>
            <person name="Lomeli R."/>
            <person name="Scara G."/>
            <person name="Ko A."/>
            <person name="Delaney K."/>
            <person name="Wissotski M."/>
            <person name="Lopez G."/>
            <person name="Campos D."/>
            <person name="Braidotti M."/>
            <person name="Ashley E."/>
            <person name="Golser W."/>
            <person name="Kim H."/>
            <person name="Lee S."/>
            <person name="Lin J."/>
            <person name="Dujmic Z."/>
            <person name="Kim W."/>
            <person name="Talag J."/>
            <person name="Zuccolo A."/>
            <person name="Fan C."/>
            <person name="Sebastian A."/>
            <person name="Kramer M."/>
            <person name="Spiegel L."/>
            <person name="Nascimento L."/>
            <person name="Zutavern T."/>
            <person name="Miller B."/>
            <person name="Ambroise C."/>
            <person name="Muller S."/>
            <person name="Spooner W."/>
            <person name="Narechania A."/>
            <person name="Ren L."/>
            <person name="Wei S."/>
            <person name="Kumari S."/>
            <person name="Faga B."/>
            <person name="Levy M.J."/>
            <person name="McMahan L."/>
            <person name="Van Buren P."/>
            <person name="Vaughn M.W."/>
            <person name="Ying K."/>
            <person name="Yeh C.-T."/>
            <person name="Emrich S.J."/>
            <person name="Jia Y."/>
            <person name="Kalyanaraman A."/>
            <person name="Hsia A.-P."/>
            <person name="Barbazuk W.B."/>
            <person name="Baucom R.S."/>
            <person name="Brutnell T.P."/>
            <person name="Carpita N.C."/>
            <person name="Chaparro C."/>
            <person name="Chia J.-M."/>
            <person name="Deragon J.-M."/>
            <person name="Estill J.C."/>
            <person name="Fu Y."/>
            <person name="Jeddeloh J.A."/>
            <person name="Han Y."/>
            <person name="Lee H."/>
            <person name="Li P."/>
            <person name="Lisch D.R."/>
            <person name="Liu S."/>
            <person name="Liu Z."/>
            <person name="Nagel D.H."/>
            <person name="McCann M.C."/>
            <person name="SanMiguel P."/>
            <person name="Myers A.M."/>
            <person name="Nettleton D."/>
            <person name="Nguyen J."/>
            <person name="Penning B.W."/>
            <person name="Ponnala L."/>
            <person name="Schneider K.L."/>
            <person name="Schwartz D.C."/>
            <person name="Sharma A."/>
            <person name="Soderlund C."/>
            <person name="Springer N.M."/>
            <person name="Sun Q."/>
            <person name="Wang H."/>
            <person name="Waterman M."/>
            <person name="Westerman R."/>
            <person name="Wolfgruber T.K."/>
            <person name="Yang L."/>
            <person name="Yu Y."/>
            <person name="Zhang L."/>
            <person name="Zhou S."/>
            <person name="Zhu Q."/>
            <person name="Bennetzen J.L."/>
            <person name="Dawe R.K."/>
            <person name="Jiang J."/>
            <person name="Jiang N."/>
            <person name="Presting G.G."/>
            <person name="Wessler S.R."/>
            <person name="Aluru S."/>
            <person name="Martienssen R.A."/>
            <person name="Clifton S.W."/>
            <person name="McCombie W.R."/>
            <person name="Wing R.A."/>
            <person name="Wilson R.K."/>
        </authorList>
    </citation>
    <scope>NUCLEOTIDE SEQUENCE [LARGE SCALE GENOMIC DNA]</scope>
    <source>
        <strain evidence="3">cv. B73</strain>
    </source>
</reference>
<dbReference type="HOGENOM" id="CLU_1417056_0_0_1"/>
<protein>
    <submittedName>
        <fullName evidence="1 2">Uncharacterized protein</fullName>
    </submittedName>
</protein>
<dbReference type="EMBL" id="EU976320">
    <property type="protein sequence ID" value="ACG48438.1"/>
    <property type="molecule type" value="mRNA"/>
</dbReference>
<dbReference type="GeneID" id="100279008"/>
<reference evidence="2" key="4">
    <citation type="submission" date="2021-05" db="UniProtKB">
        <authorList>
            <consortium name="EnsemblPlants"/>
        </authorList>
    </citation>
    <scope>IDENTIFICATION</scope>
    <source>
        <strain evidence="2">cv. B73</strain>
    </source>
</reference>
<organism evidence="1">
    <name type="scientific">Zea mays</name>
    <name type="common">Maize</name>
    <dbReference type="NCBI Taxonomy" id="4577"/>
    <lineage>
        <taxon>Eukaryota</taxon>
        <taxon>Viridiplantae</taxon>
        <taxon>Streptophyta</taxon>
        <taxon>Embryophyta</taxon>
        <taxon>Tracheophyta</taxon>
        <taxon>Spermatophyta</taxon>
        <taxon>Magnoliopsida</taxon>
        <taxon>Liliopsida</taxon>
        <taxon>Poales</taxon>
        <taxon>Poaceae</taxon>
        <taxon>PACMAD clade</taxon>
        <taxon>Panicoideae</taxon>
        <taxon>Andropogonodae</taxon>
        <taxon>Andropogoneae</taxon>
        <taxon>Tripsacinae</taxon>
        <taxon>Zea</taxon>
    </lineage>
</organism>
<gene>
    <name evidence="2" type="primary">LOC100279008</name>
</gene>
<proteinExistence type="evidence at transcript level"/>
<sequence>MVAAARIALRPPPLSPFLLATPPPFVHQVTTRLGDGSRGAQQSGQDTLNESFKIAREMEAPPSARNRCITSSDSSPFRSFAFVVDEKKAAKGASEKRAWRRRHTILPLAHGVLKLSPHLAGIPGAIHHLCRQACCPSASLAVLPRAARLCGLVWFGDANTPFVSSSPPNLLHEGIKFHSQAAKWGISGFISE</sequence>
<evidence type="ECO:0000313" key="3">
    <source>
        <dbReference type="Proteomes" id="UP000007305"/>
    </source>
</evidence>
<keyword evidence="3" id="KW-1185">Reference proteome</keyword>
<dbReference type="Proteomes" id="UP000007305">
    <property type="component" value="Chromosome 4"/>
</dbReference>
<accession>B6UGF5</accession>